<dbReference type="Gene3D" id="3.90.79.10">
    <property type="entry name" value="Nucleoside Triphosphate Pyrophosphohydrolase"/>
    <property type="match status" value="1"/>
</dbReference>
<dbReference type="PANTHER" id="PTHR10885:SF0">
    <property type="entry name" value="ISOPENTENYL-DIPHOSPHATE DELTA-ISOMERASE"/>
    <property type="match status" value="1"/>
</dbReference>
<gene>
    <name evidence="3" type="ORF">LB941_08415</name>
</gene>
<evidence type="ECO:0000259" key="2">
    <source>
        <dbReference type="PROSITE" id="PS51462"/>
    </source>
</evidence>
<keyword evidence="1" id="KW-0378">Hydrolase</keyword>
<dbReference type="Proteomes" id="UP001139006">
    <property type="component" value="Unassembled WGS sequence"/>
</dbReference>
<protein>
    <submittedName>
        <fullName evidence="3">NUDIX domain-containing protein</fullName>
    </submittedName>
</protein>
<accession>A0A9X2JN55</accession>
<evidence type="ECO:0000256" key="1">
    <source>
        <dbReference type="ARBA" id="ARBA00022801"/>
    </source>
</evidence>
<dbReference type="SUPFAM" id="SSF55811">
    <property type="entry name" value="Nudix"/>
    <property type="match status" value="1"/>
</dbReference>
<dbReference type="PROSITE" id="PS00893">
    <property type="entry name" value="NUDIX_BOX"/>
    <property type="match status" value="1"/>
</dbReference>
<evidence type="ECO:0000313" key="4">
    <source>
        <dbReference type="Proteomes" id="UP001139006"/>
    </source>
</evidence>
<dbReference type="CDD" id="cd04693">
    <property type="entry name" value="NUDIX_Hydrolase"/>
    <property type="match status" value="1"/>
</dbReference>
<dbReference type="InterPro" id="IPR000086">
    <property type="entry name" value="NUDIX_hydrolase_dom"/>
</dbReference>
<evidence type="ECO:0000313" key="3">
    <source>
        <dbReference type="EMBL" id="MCP0887356.1"/>
    </source>
</evidence>
<sequence>MSTDNLNEIWDIYDRELNKITEKRRFEKLNKGEFHLVVSAFIYNSQNQILLQKRAMNKLNYPGYWEESVGGSALKGENHIAAIQREIKEELDLDLLVHEENFYMRCIEENWIEDWFVFKTDFQISNLQLQAEEVESVKLFSFEQAILQLKDFGIQTYKR</sequence>
<dbReference type="InterPro" id="IPR020084">
    <property type="entry name" value="NUDIX_hydrolase_CS"/>
</dbReference>
<keyword evidence="4" id="KW-1185">Reference proteome</keyword>
<dbReference type="PROSITE" id="PS51462">
    <property type="entry name" value="NUDIX"/>
    <property type="match status" value="1"/>
</dbReference>
<dbReference type="RefSeq" id="WP_253361134.1">
    <property type="nucleotide sequence ID" value="NZ_JAIULA010000016.1"/>
</dbReference>
<name>A0A9X2JN55_9LACO</name>
<dbReference type="EMBL" id="JAIULA010000016">
    <property type="protein sequence ID" value="MCP0887356.1"/>
    <property type="molecule type" value="Genomic_DNA"/>
</dbReference>
<proteinExistence type="predicted"/>
<dbReference type="Pfam" id="PF00293">
    <property type="entry name" value="NUDIX"/>
    <property type="match status" value="1"/>
</dbReference>
<reference evidence="3 4" key="1">
    <citation type="journal article" date="2023" name="Int. J. Syst. Evol. Microbiol.">
        <title>Ligilactobacillus ubinensis sp. nov., a novel species isolated from the wild ferment of a durian fruit (Durio zibethinus).</title>
        <authorList>
            <person name="Heng Y.C."/>
            <person name="Menon N."/>
            <person name="Chen B."/>
            <person name="Loo B.Z.L."/>
            <person name="Wong G.W.J."/>
            <person name="Lim A.C.H."/>
            <person name="Silvaraju S."/>
            <person name="Kittelmann S."/>
        </authorList>
    </citation>
    <scope>NUCLEOTIDE SEQUENCE [LARGE SCALE GENOMIC DNA]</scope>
    <source>
        <strain evidence="3 4">WILCCON 0076</strain>
    </source>
</reference>
<dbReference type="GO" id="GO:0016787">
    <property type="term" value="F:hydrolase activity"/>
    <property type="evidence" value="ECO:0007669"/>
    <property type="project" value="UniProtKB-KW"/>
</dbReference>
<dbReference type="AlphaFoldDB" id="A0A9X2JN55"/>
<comment type="caution">
    <text evidence="3">The sequence shown here is derived from an EMBL/GenBank/DDBJ whole genome shotgun (WGS) entry which is preliminary data.</text>
</comment>
<dbReference type="PANTHER" id="PTHR10885">
    <property type="entry name" value="ISOPENTENYL-DIPHOSPHATE DELTA-ISOMERASE"/>
    <property type="match status" value="1"/>
</dbReference>
<feature type="domain" description="Nudix hydrolase" evidence="2">
    <location>
        <begin position="33"/>
        <end position="159"/>
    </location>
</feature>
<organism evidence="3 4">
    <name type="scientific">Ligilactobacillus ubinensis</name>
    <dbReference type="NCBI Taxonomy" id="2876789"/>
    <lineage>
        <taxon>Bacteria</taxon>
        <taxon>Bacillati</taxon>
        <taxon>Bacillota</taxon>
        <taxon>Bacilli</taxon>
        <taxon>Lactobacillales</taxon>
        <taxon>Lactobacillaceae</taxon>
        <taxon>Ligilactobacillus</taxon>
    </lineage>
</organism>
<dbReference type="InterPro" id="IPR015797">
    <property type="entry name" value="NUDIX_hydrolase-like_dom_sf"/>
</dbReference>